<keyword evidence="3" id="KW-1185">Reference proteome</keyword>
<proteinExistence type="predicted"/>
<evidence type="ECO:0000256" key="1">
    <source>
        <dbReference type="SAM" id="MobiDB-lite"/>
    </source>
</evidence>
<dbReference type="Proteomes" id="UP001141806">
    <property type="component" value="Unassembled WGS sequence"/>
</dbReference>
<accession>A0A9Q0KJF8</accession>
<evidence type="ECO:0000313" key="3">
    <source>
        <dbReference type="Proteomes" id="UP001141806"/>
    </source>
</evidence>
<gene>
    <name evidence="2" type="ORF">NE237_004720</name>
</gene>
<dbReference type="EMBL" id="JAMYWD010000005">
    <property type="protein sequence ID" value="KAJ4971621.1"/>
    <property type="molecule type" value="Genomic_DNA"/>
</dbReference>
<feature type="region of interest" description="Disordered" evidence="1">
    <location>
        <begin position="1"/>
        <end position="24"/>
    </location>
</feature>
<name>A0A9Q0KJF8_9MAGN</name>
<organism evidence="2 3">
    <name type="scientific">Protea cynaroides</name>
    <dbReference type="NCBI Taxonomy" id="273540"/>
    <lineage>
        <taxon>Eukaryota</taxon>
        <taxon>Viridiplantae</taxon>
        <taxon>Streptophyta</taxon>
        <taxon>Embryophyta</taxon>
        <taxon>Tracheophyta</taxon>
        <taxon>Spermatophyta</taxon>
        <taxon>Magnoliopsida</taxon>
        <taxon>Proteales</taxon>
        <taxon>Proteaceae</taxon>
        <taxon>Protea</taxon>
    </lineage>
</organism>
<comment type="caution">
    <text evidence="2">The sequence shown here is derived from an EMBL/GenBank/DDBJ whole genome shotgun (WGS) entry which is preliminary data.</text>
</comment>
<sequence length="113" mass="12258">MGIPPKTISISSHKNQLKPRRRSLDASVLQIQVSNKDPYPLGRGWKGSLNSPARQIPGLHLQSRPNTTFLSLAAAHNEYRKTSMVEGLLSFSGRLSVGLKVSPAIAATKEELG</sequence>
<dbReference type="AlphaFoldDB" id="A0A9Q0KJF8"/>
<reference evidence="2" key="1">
    <citation type="journal article" date="2023" name="Plant J.">
        <title>The genome of the king protea, Protea cynaroides.</title>
        <authorList>
            <person name="Chang J."/>
            <person name="Duong T.A."/>
            <person name="Schoeman C."/>
            <person name="Ma X."/>
            <person name="Roodt D."/>
            <person name="Barker N."/>
            <person name="Li Z."/>
            <person name="Van de Peer Y."/>
            <person name="Mizrachi E."/>
        </authorList>
    </citation>
    <scope>NUCLEOTIDE SEQUENCE</scope>
    <source>
        <tissue evidence="2">Young leaves</tissue>
    </source>
</reference>
<protein>
    <submittedName>
        <fullName evidence="2">Uncharacterized protein</fullName>
    </submittedName>
</protein>
<evidence type="ECO:0000313" key="2">
    <source>
        <dbReference type="EMBL" id="KAJ4971621.1"/>
    </source>
</evidence>